<protein>
    <recommendedName>
        <fullName evidence="4">SH3 domain-containing protein</fullName>
    </recommendedName>
</protein>
<dbReference type="KEGG" id="bapa:BBC0178_012630"/>
<dbReference type="AlphaFoldDB" id="A0A1U9MB98"/>
<dbReference type="EMBL" id="CP015820">
    <property type="protein sequence ID" value="AQT42731.1"/>
    <property type="molecule type" value="Genomic_DNA"/>
</dbReference>
<dbReference type="OrthoDB" id="8115827at2"/>
<keyword evidence="1" id="KW-1133">Transmembrane helix</keyword>
<evidence type="ECO:0000256" key="1">
    <source>
        <dbReference type="SAM" id="Phobius"/>
    </source>
</evidence>
<accession>A0A1U9MB98</accession>
<feature type="transmembrane region" description="Helical" evidence="1">
    <location>
        <begin position="21"/>
        <end position="41"/>
    </location>
</feature>
<evidence type="ECO:0008006" key="4">
    <source>
        <dbReference type="Google" id="ProtNLM"/>
    </source>
</evidence>
<evidence type="ECO:0000313" key="2">
    <source>
        <dbReference type="EMBL" id="AQT42731.1"/>
    </source>
</evidence>
<dbReference type="RefSeq" id="WP_149867434.1">
    <property type="nucleotide sequence ID" value="NZ_CP015820.1"/>
</dbReference>
<keyword evidence="3" id="KW-1185">Reference proteome</keyword>
<name>A0A1U9MB98_9HYPH</name>
<proteinExistence type="predicted"/>
<gene>
    <name evidence="2" type="ORF">BBC0178_012630</name>
</gene>
<keyword evidence="1" id="KW-0472">Membrane</keyword>
<organism evidence="2 3">
    <name type="scientific">Bartonella apihabitans</name>
    <dbReference type="NCBI Taxonomy" id="2750929"/>
    <lineage>
        <taxon>Bacteria</taxon>
        <taxon>Pseudomonadati</taxon>
        <taxon>Pseudomonadota</taxon>
        <taxon>Alphaproteobacteria</taxon>
        <taxon>Hyphomicrobiales</taxon>
        <taxon>Bartonellaceae</taxon>
        <taxon>Bartonella</taxon>
    </lineage>
</organism>
<sequence length="217" mass="23352">MAVKQTKVRKPHRRAAQKTRSPFISYLILGGLVLMGGAGWYHTNYEVETGEHIEDQASKSLVSPSNRVTPSNKAGTMVAVTPKSVDPYPVNVPVPSASQLVNPKTAVVTPKEATPLVPYKADKSLPPKARFAANNAANVIFATAPTPIFMNADSHSKVIATVKIGQEMRSYDRQGSWHRVVVPSTDIIGWANEKSLSAKSPTISGLIDNAITSSVKH</sequence>
<evidence type="ECO:0000313" key="3">
    <source>
        <dbReference type="Proteomes" id="UP000189660"/>
    </source>
</evidence>
<reference evidence="2 3" key="1">
    <citation type="submission" date="2016-11" db="EMBL/GenBank/DDBJ databases">
        <title>Comparative genomics of Bartonella apis.</title>
        <authorList>
            <person name="Engel P."/>
        </authorList>
    </citation>
    <scope>NUCLEOTIDE SEQUENCE [LARGE SCALE GENOMIC DNA]</scope>
    <source>
        <strain evidence="2 3">BBC0178</strain>
    </source>
</reference>
<keyword evidence="1" id="KW-0812">Transmembrane</keyword>
<dbReference type="Proteomes" id="UP000189660">
    <property type="component" value="Chromosome"/>
</dbReference>